<evidence type="ECO:0000313" key="2">
    <source>
        <dbReference type="EMBL" id="VAX04018.1"/>
    </source>
</evidence>
<reference evidence="2" key="1">
    <citation type="submission" date="2018-06" db="EMBL/GenBank/DDBJ databases">
        <authorList>
            <person name="Zhirakovskaya E."/>
        </authorList>
    </citation>
    <scope>NUCLEOTIDE SEQUENCE</scope>
</reference>
<dbReference type="InterPro" id="IPR001173">
    <property type="entry name" value="Glyco_trans_2-like"/>
</dbReference>
<dbReference type="PANTHER" id="PTHR22916">
    <property type="entry name" value="GLYCOSYLTRANSFERASE"/>
    <property type="match status" value="1"/>
</dbReference>
<name>A0A3B1AXN1_9ZZZZ</name>
<evidence type="ECO:0000259" key="1">
    <source>
        <dbReference type="Pfam" id="PF00535"/>
    </source>
</evidence>
<feature type="domain" description="Glycosyltransferase 2-like" evidence="1">
    <location>
        <begin position="8"/>
        <end position="121"/>
    </location>
</feature>
<sequence length="307" mass="35200">MTKKPLISIGIPVYNGEKFLSSAIDSILCQTFQDFELIISDNGSTDRTGEICEKYAANNERIRYYRYDQNRGAAWNFNNTFTLATGDYFKWAAADDICEPTYLESCLKASQSNPEAVLAFSWGDGINDQGMPIKGLVLDDYLSLTSSDPRMRYHTLMNMFQRSGKRVSGWKGTYIFGLIQSDALRKTRLIGNYIGADTTLLIELILLGKFCEVPDCLLLMRRHDQSFSWPDAETASKQEFYDPATKNRISLQSWTSLRKTASSIIRSPLSFRHKLDLLKSVVKEVFWLRKELWGELVSEIKRKRTRK</sequence>
<dbReference type="EMBL" id="UOFV01000442">
    <property type="protein sequence ID" value="VAX04018.1"/>
    <property type="molecule type" value="Genomic_DNA"/>
</dbReference>
<dbReference type="Pfam" id="PF00535">
    <property type="entry name" value="Glycos_transf_2"/>
    <property type="match status" value="1"/>
</dbReference>
<proteinExistence type="predicted"/>
<protein>
    <recommendedName>
        <fullName evidence="1">Glycosyltransferase 2-like domain-containing protein</fullName>
    </recommendedName>
</protein>
<gene>
    <name evidence="2" type="ORF">MNBD_GAMMA19-2074</name>
</gene>
<dbReference type="PANTHER" id="PTHR22916:SF56">
    <property type="entry name" value="GLYCOSYL TRANSFERASE"/>
    <property type="match status" value="1"/>
</dbReference>
<accession>A0A3B1AXN1</accession>
<organism evidence="2">
    <name type="scientific">hydrothermal vent metagenome</name>
    <dbReference type="NCBI Taxonomy" id="652676"/>
    <lineage>
        <taxon>unclassified sequences</taxon>
        <taxon>metagenomes</taxon>
        <taxon>ecological metagenomes</taxon>
    </lineage>
</organism>
<dbReference type="Gene3D" id="3.90.550.10">
    <property type="entry name" value="Spore Coat Polysaccharide Biosynthesis Protein SpsA, Chain A"/>
    <property type="match status" value="1"/>
</dbReference>
<dbReference type="AlphaFoldDB" id="A0A3B1AXN1"/>
<dbReference type="SUPFAM" id="SSF53448">
    <property type="entry name" value="Nucleotide-diphospho-sugar transferases"/>
    <property type="match status" value="1"/>
</dbReference>
<dbReference type="CDD" id="cd00761">
    <property type="entry name" value="Glyco_tranf_GTA_type"/>
    <property type="match status" value="1"/>
</dbReference>
<dbReference type="InterPro" id="IPR029044">
    <property type="entry name" value="Nucleotide-diphossugar_trans"/>
</dbReference>